<dbReference type="GO" id="GO:0003677">
    <property type="term" value="F:DNA binding"/>
    <property type="evidence" value="ECO:0007669"/>
    <property type="project" value="InterPro"/>
</dbReference>
<dbReference type="AlphaFoldDB" id="A0A6I6N529"/>
<dbReference type="RefSeq" id="WP_158924274.1">
    <property type="nucleotide sequence ID" value="NZ_CP047020.1"/>
</dbReference>
<organism evidence="2 3">
    <name type="scientific">Streptomyces broussonetiae</name>
    <dbReference type="NCBI Taxonomy" id="2686304"/>
    <lineage>
        <taxon>Bacteria</taxon>
        <taxon>Bacillati</taxon>
        <taxon>Actinomycetota</taxon>
        <taxon>Actinomycetes</taxon>
        <taxon>Kitasatosporales</taxon>
        <taxon>Streptomycetaceae</taxon>
        <taxon>Streptomyces</taxon>
    </lineage>
</organism>
<dbReference type="KEGG" id="sbro:GQF42_27780"/>
<dbReference type="Gene3D" id="1.10.10.10">
    <property type="entry name" value="Winged helix-like DNA-binding domain superfamily/Winged helix DNA-binding domain"/>
    <property type="match status" value="1"/>
</dbReference>
<dbReference type="InterPro" id="IPR036388">
    <property type="entry name" value="WH-like_DNA-bd_sf"/>
</dbReference>
<name>A0A6I6N529_9ACTN</name>
<dbReference type="InterPro" id="IPR016032">
    <property type="entry name" value="Sig_transdc_resp-reg_C-effctor"/>
</dbReference>
<keyword evidence="3" id="KW-1185">Reference proteome</keyword>
<accession>A0A6I6N529</accession>
<evidence type="ECO:0000259" key="1">
    <source>
        <dbReference type="PROSITE" id="PS50043"/>
    </source>
</evidence>
<dbReference type="PROSITE" id="PS50043">
    <property type="entry name" value="HTH_LUXR_2"/>
    <property type="match status" value="1"/>
</dbReference>
<protein>
    <submittedName>
        <fullName evidence="2">LuxR family transcriptional regulator</fullName>
    </submittedName>
</protein>
<dbReference type="InterPro" id="IPR000792">
    <property type="entry name" value="Tscrpt_reg_LuxR_C"/>
</dbReference>
<dbReference type="CDD" id="cd06170">
    <property type="entry name" value="LuxR_C_like"/>
    <property type="match status" value="1"/>
</dbReference>
<dbReference type="Pfam" id="PF00196">
    <property type="entry name" value="GerE"/>
    <property type="match status" value="1"/>
</dbReference>
<dbReference type="Proteomes" id="UP000436138">
    <property type="component" value="Chromosome"/>
</dbReference>
<gene>
    <name evidence="2" type="ORF">GQF42_27780</name>
</gene>
<dbReference type="SMART" id="SM00421">
    <property type="entry name" value="HTH_LUXR"/>
    <property type="match status" value="1"/>
</dbReference>
<dbReference type="EMBL" id="CP047020">
    <property type="protein sequence ID" value="QHA06574.1"/>
    <property type="molecule type" value="Genomic_DNA"/>
</dbReference>
<dbReference type="SUPFAM" id="SSF56024">
    <property type="entry name" value="Phospholipase D/nuclease"/>
    <property type="match status" value="1"/>
</dbReference>
<feature type="domain" description="HTH luxR-type" evidence="1">
    <location>
        <begin position="166"/>
        <end position="226"/>
    </location>
</feature>
<proteinExistence type="predicted"/>
<dbReference type="SUPFAM" id="SSF46894">
    <property type="entry name" value="C-terminal effector domain of the bipartite response regulators"/>
    <property type="match status" value="1"/>
</dbReference>
<sequence length="240" mass="26038">MSSLIDNAVALHRDTEAEVPLAIPVEPDEASITAAIAEQICQARQSVDICFAEHTTRARRVIEILRARNETVRVRIARSEPGRHRVPEHWEDLAASEHIELRIARVPLIDCVIVDGRSAVLIADSALGPQASLTRSDGVADALHALFAAVWCSATPVPVRIDWDGHARATFVKQVLGCLNSGMTDEQAADELSVSMRTYRRHVARIMATLGANSRFQAGLRAAELGLLPSPVPRAAPPES</sequence>
<dbReference type="GO" id="GO:0006355">
    <property type="term" value="P:regulation of DNA-templated transcription"/>
    <property type="evidence" value="ECO:0007669"/>
    <property type="project" value="InterPro"/>
</dbReference>
<evidence type="ECO:0000313" key="2">
    <source>
        <dbReference type="EMBL" id="QHA06574.1"/>
    </source>
</evidence>
<reference evidence="2 3" key="1">
    <citation type="submission" date="2019-12" db="EMBL/GenBank/DDBJ databases">
        <title>Streptomyces sp. strain T44 isolated from rhizosphere soil of Broussonetia papyrifera.</title>
        <authorList>
            <person name="Mo P."/>
        </authorList>
    </citation>
    <scope>NUCLEOTIDE SEQUENCE [LARGE SCALE GENOMIC DNA]</scope>
    <source>
        <strain evidence="2 3">T44</strain>
    </source>
</reference>
<evidence type="ECO:0000313" key="3">
    <source>
        <dbReference type="Proteomes" id="UP000436138"/>
    </source>
</evidence>